<name>A0A3M7R4K1_BRAPC</name>
<comment type="caution">
    <text evidence="1">The sequence shown here is derived from an EMBL/GenBank/DDBJ whole genome shotgun (WGS) entry which is preliminary data.</text>
</comment>
<evidence type="ECO:0000313" key="1">
    <source>
        <dbReference type="EMBL" id="RNA18379.1"/>
    </source>
</evidence>
<proteinExistence type="predicted"/>
<dbReference type="EMBL" id="REGN01004252">
    <property type="protein sequence ID" value="RNA18379.1"/>
    <property type="molecule type" value="Genomic_DNA"/>
</dbReference>
<gene>
    <name evidence="1" type="ORF">BpHYR1_005358</name>
</gene>
<sequence length="110" mass="12897">MKNTQFRKGPARKNRELVEEYKSAFESRHIEFLTLFEGALVSHKTFYTVIENGYKKKVQLSDSLSSSTIFEINESFLNYLLLKKTFKIPFYFLAHLGDMNDKGYQQSVIL</sequence>
<dbReference type="Proteomes" id="UP000276133">
    <property type="component" value="Unassembled WGS sequence"/>
</dbReference>
<organism evidence="1 2">
    <name type="scientific">Brachionus plicatilis</name>
    <name type="common">Marine rotifer</name>
    <name type="synonym">Brachionus muelleri</name>
    <dbReference type="NCBI Taxonomy" id="10195"/>
    <lineage>
        <taxon>Eukaryota</taxon>
        <taxon>Metazoa</taxon>
        <taxon>Spiralia</taxon>
        <taxon>Gnathifera</taxon>
        <taxon>Rotifera</taxon>
        <taxon>Eurotatoria</taxon>
        <taxon>Monogononta</taxon>
        <taxon>Pseudotrocha</taxon>
        <taxon>Ploima</taxon>
        <taxon>Brachionidae</taxon>
        <taxon>Brachionus</taxon>
    </lineage>
</organism>
<protein>
    <submittedName>
        <fullName evidence="1">Uncharacterized protein</fullName>
    </submittedName>
</protein>
<reference evidence="1 2" key="1">
    <citation type="journal article" date="2018" name="Sci. Rep.">
        <title>Genomic signatures of local adaptation to the degree of environmental predictability in rotifers.</title>
        <authorList>
            <person name="Franch-Gras L."/>
            <person name="Hahn C."/>
            <person name="Garcia-Roger E.M."/>
            <person name="Carmona M.J."/>
            <person name="Serra M."/>
            <person name="Gomez A."/>
        </authorList>
    </citation>
    <scope>NUCLEOTIDE SEQUENCE [LARGE SCALE GENOMIC DNA]</scope>
    <source>
        <strain evidence="1">HYR1</strain>
    </source>
</reference>
<dbReference type="AlphaFoldDB" id="A0A3M7R4K1"/>
<evidence type="ECO:0000313" key="2">
    <source>
        <dbReference type="Proteomes" id="UP000276133"/>
    </source>
</evidence>
<keyword evidence="2" id="KW-1185">Reference proteome</keyword>
<accession>A0A3M7R4K1</accession>